<evidence type="ECO:0000256" key="1">
    <source>
        <dbReference type="SAM" id="Coils"/>
    </source>
</evidence>
<gene>
    <name evidence="3" type="ORF">PSQ40_09205</name>
</gene>
<keyword evidence="1" id="KW-0175">Coiled coil</keyword>
<name>A0ABT5MXW2_9BURK</name>
<sequence length="347" mass="39416">MSKLTKDQKRAKAKREEQKRQRTKQHTINAQAKVVGQTLTGLGESMRGGVSAERIEEQIVAVAGGARPDNQIDPFSHPAWRDFKPRLSNLVDMLRTGSMTLGRPAPMQGRVYLIDKEHRSFSTVSAPTCMVELARWPTEIVLKKIAEELSIEPVEGIYCYGLRLGQVAIHFAFVHHGGENGFVEIYLVTPTSWHYLIPDKFYLYLEPMIEFTRNQTAEMFGLREPEQKMRFHLKASPEAIKMEAELGEGHRRKTLISMLQDSMEECDLILECAHNHHRNHGNKTYDNGFEDGYAERKGELKETQEALSALRMELQTAKAKLAAQPSSKVSKPAQLLHERMAHLLARS</sequence>
<dbReference type="EMBL" id="JAQSIP010000003">
    <property type="protein sequence ID" value="MDD0838745.1"/>
    <property type="molecule type" value="Genomic_DNA"/>
</dbReference>
<protein>
    <submittedName>
        <fullName evidence="3">Uncharacterized protein</fullName>
    </submittedName>
</protein>
<dbReference type="RefSeq" id="WP_273951063.1">
    <property type="nucleotide sequence ID" value="NZ_JAQSIP010000003.1"/>
</dbReference>
<feature type="coiled-coil region" evidence="1">
    <location>
        <begin position="293"/>
        <end position="320"/>
    </location>
</feature>
<feature type="region of interest" description="Disordered" evidence="2">
    <location>
        <begin position="1"/>
        <end position="27"/>
    </location>
</feature>
<evidence type="ECO:0000313" key="4">
    <source>
        <dbReference type="Proteomes" id="UP001528673"/>
    </source>
</evidence>
<proteinExistence type="predicted"/>
<evidence type="ECO:0000256" key="2">
    <source>
        <dbReference type="SAM" id="MobiDB-lite"/>
    </source>
</evidence>
<feature type="compositionally biased region" description="Basic and acidic residues" evidence="2">
    <location>
        <begin position="1"/>
        <end position="20"/>
    </location>
</feature>
<dbReference type="Proteomes" id="UP001528673">
    <property type="component" value="Unassembled WGS sequence"/>
</dbReference>
<keyword evidence="4" id="KW-1185">Reference proteome</keyword>
<accession>A0ABT5MXW2</accession>
<evidence type="ECO:0000313" key="3">
    <source>
        <dbReference type="EMBL" id="MDD0838745.1"/>
    </source>
</evidence>
<reference evidence="3 4" key="1">
    <citation type="submission" date="2023-02" db="EMBL/GenBank/DDBJ databases">
        <title>Bacterial whole genomic sequence of Curvibacter sp. HBC61.</title>
        <authorList>
            <person name="Le V."/>
            <person name="Ko S.-R."/>
            <person name="Ahn C.-Y."/>
            <person name="Oh H.-M."/>
        </authorList>
    </citation>
    <scope>NUCLEOTIDE SEQUENCE [LARGE SCALE GENOMIC DNA]</scope>
    <source>
        <strain evidence="3 4">HBC61</strain>
    </source>
</reference>
<comment type="caution">
    <text evidence="3">The sequence shown here is derived from an EMBL/GenBank/DDBJ whole genome shotgun (WGS) entry which is preliminary data.</text>
</comment>
<organism evidence="3 4">
    <name type="scientific">Curvibacter cyanobacteriorum</name>
    <dbReference type="NCBI Taxonomy" id="3026422"/>
    <lineage>
        <taxon>Bacteria</taxon>
        <taxon>Pseudomonadati</taxon>
        <taxon>Pseudomonadota</taxon>
        <taxon>Betaproteobacteria</taxon>
        <taxon>Burkholderiales</taxon>
        <taxon>Comamonadaceae</taxon>
        <taxon>Curvibacter</taxon>
    </lineage>
</organism>